<dbReference type="AlphaFoldDB" id="A0A930YJ49"/>
<comment type="caution">
    <text evidence="3">The sequence shown here is derived from an EMBL/GenBank/DDBJ whole genome shotgun (WGS) entry which is preliminary data.</text>
</comment>
<dbReference type="PROSITE" id="PS51257">
    <property type="entry name" value="PROKAR_LIPOPROTEIN"/>
    <property type="match status" value="1"/>
</dbReference>
<gene>
    <name evidence="3" type="ORF">ISU10_21685</name>
</gene>
<proteinExistence type="predicted"/>
<protein>
    <submittedName>
        <fullName evidence="3">Uncharacterized protein</fullName>
    </submittedName>
</protein>
<evidence type="ECO:0000256" key="1">
    <source>
        <dbReference type="SAM" id="MobiDB-lite"/>
    </source>
</evidence>
<keyword evidence="4" id="KW-1185">Reference proteome</keyword>
<dbReference type="RefSeq" id="WP_194698540.1">
    <property type="nucleotide sequence ID" value="NZ_JADKPO010000048.1"/>
</dbReference>
<organism evidence="3 4">
    <name type="scientific">Nocardioides agariphilus</name>
    <dbReference type="NCBI Taxonomy" id="433664"/>
    <lineage>
        <taxon>Bacteria</taxon>
        <taxon>Bacillati</taxon>
        <taxon>Actinomycetota</taxon>
        <taxon>Actinomycetes</taxon>
        <taxon>Propionibacteriales</taxon>
        <taxon>Nocardioidaceae</taxon>
        <taxon>Nocardioides</taxon>
    </lineage>
</organism>
<accession>A0A930YJ49</accession>
<keyword evidence="2" id="KW-0732">Signal</keyword>
<feature type="chain" id="PRO_5038070587" evidence="2">
    <location>
        <begin position="22"/>
        <end position="326"/>
    </location>
</feature>
<reference evidence="3" key="1">
    <citation type="submission" date="2020-11" db="EMBL/GenBank/DDBJ databases">
        <title>Nocardioides cynanchi sp. nov., isolated from soil of rhizosphere of Cynanchum wilfordii.</title>
        <authorList>
            <person name="Lee J.-S."/>
            <person name="Suh M.K."/>
            <person name="Kim J.-S."/>
        </authorList>
    </citation>
    <scope>NUCLEOTIDE SEQUENCE</scope>
    <source>
        <strain evidence="3">KCTC 19276</strain>
    </source>
</reference>
<feature type="region of interest" description="Disordered" evidence="1">
    <location>
        <begin position="24"/>
        <end position="44"/>
    </location>
</feature>
<feature type="compositionally biased region" description="Low complexity" evidence="1">
    <location>
        <begin position="24"/>
        <end position="39"/>
    </location>
</feature>
<evidence type="ECO:0000313" key="3">
    <source>
        <dbReference type="EMBL" id="MBF4770396.1"/>
    </source>
</evidence>
<name>A0A930YJ49_9ACTN</name>
<feature type="signal peptide" evidence="2">
    <location>
        <begin position="1"/>
        <end position="21"/>
    </location>
</feature>
<dbReference type="Proteomes" id="UP000660668">
    <property type="component" value="Unassembled WGS sequence"/>
</dbReference>
<dbReference type="EMBL" id="JADKPO010000048">
    <property type="protein sequence ID" value="MBF4770396.1"/>
    <property type="molecule type" value="Genomic_DNA"/>
</dbReference>
<dbReference type="SUPFAM" id="SSF63825">
    <property type="entry name" value="YWTD domain"/>
    <property type="match status" value="1"/>
</dbReference>
<evidence type="ECO:0000313" key="4">
    <source>
        <dbReference type="Proteomes" id="UP000660668"/>
    </source>
</evidence>
<evidence type="ECO:0000256" key="2">
    <source>
        <dbReference type="SAM" id="SignalP"/>
    </source>
</evidence>
<dbReference type="InterPro" id="IPR015943">
    <property type="entry name" value="WD40/YVTN_repeat-like_dom_sf"/>
</dbReference>
<dbReference type="Gene3D" id="2.130.10.10">
    <property type="entry name" value="YVTN repeat-like/Quinoprotein amine dehydrogenase"/>
    <property type="match status" value="1"/>
</dbReference>
<sequence length="326" mass="33846">MVGRALSLAVVALLAGGCATGASEPASPASLAPAPEPSARAGPVRPVEDVAVATLTLPGDPDWLAADNHGLWVFRQSGELTLVDPARSAVAGTVATGETELCSGLGASFGSVWTCQGSDVLRVDPEAMAVVGRYQVKKQAAQGHLVGAFGHVWVLTSDGSSLVGIDPETNEVDVQHDLPARGSDVAASEDALWLPCRIDDRVLKIDPASGEVLLDVEVANPVSVATGEGEVWVATASDTRRLDPTSGQILRTADAPAGSEGGIVVGEDRVWVRNAEDFLFEVDRATGERVGQVTAEGLTSSGDLLLLHGDLWVASYDDQVLFRLDP</sequence>